<protein>
    <submittedName>
        <fullName evidence="1">Uncharacterized protein</fullName>
    </submittedName>
</protein>
<gene>
    <name evidence="1" type="ORF">Amac_051610</name>
</gene>
<evidence type="ECO:0000313" key="2">
    <source>
        <dbReference type="Proteomes" id="UP000331127"/>
    </source>
</evidence>
<name>A0A5M3WRP7_9ACTN</name>
<dbReference type="RefSeq" id="WP_155356917.1">
    <property type="nucleotide sequence ID" value="NZ_BAAAHL010000068.1"/>
</dbReference>
<keyword evidence="2" id="KW-1185">Reference proteome</keyword>
<dbReference type="OrthoDB" id="3173428at2"/>
<accession>A0A5M3WRP7</accession>
<sequence>MTAQPPVIVAGHLVTTDPLSPAASCVRACWIAVGRGPTTLPADELRSVRVLRTYVGGWTVYRES</sequence>
<reference evidence="1 2" key="1">
    <citation type="submission" date="2019-10" db="EMBL/GenBank/DDBJ databases">
        <title>Whole genome shotgun sequence of Acrocarpospora macrocephala NBRC 16266.</title>
        <authorList>
            <person name="Ichikawa N."/>
            <person name="Kimura A."/>
            <person name="Kitahashi Y."/>
            <person name="Komaki H."/>
            <person name="Oguchi A."/>
        </authorList>
    </citation>
    <scope>NUCLEOTIDE SEQUENCE [LARGE SCALE GENOMIC DNA]</scope>
    <source>
        <strain evidence="1 2">NBRC 16266</strain>
    </source>
</reference>
<comment type="caution">
    <text evidence="1">The sequence shown here is derived from an EMBL/GenBank/DDBJ whole genome shotgun (WGS) entry which is preliminary data.</text>
</comment>
<dbReference type="Proteomes" id="UP000331127">
    <property type="component" value="Unassembled WGS sequence"/>
</dbReference>
<dbReference type="AlphaFoldDB" id="A0A5M3WRP7"/>
<dbReference type="EMBL" id="BLAE01000030">
    <property type="protein sequence ID" value="GES11564.1"/>
    <property type="molecule type" value="Genomic_DNA"/>
</dbReference>
<organism evidence="1 2">
    <name type="scientific">Acrocarpospora macrocephala</name>
    <dbReference type="NCBI Taxonomy" id="150177"/>
    <lineage>
        <taxon>Bacteria</taxon>
        <taxon>Bacillati</taxon>
        <taxon>Actinomycetota</taxon>
        <taxon>Actinomycetes</taxon>
        <taxon>Streptosporangiales</taxon>
        <taxon>Streptosporangiaceae</taxon>
        <taxon>Acrocarpospora</taxon>
    </lineage>
</organism>
<proteinExistence type="predicted"/>
<evidence type="ECO:0000313" key="1">
    <source>
        <dbReference type="EMBL" id="GES11564.1"/>
    </source>
</evidence>